<evidence type="ECO:0000256" key="2">
    <source>
        <dbReference type="ARBA" id="ARBA00024867"/>
    </source>
</evidence>
<dbReference type="PANTHER" id="PTHR37299:SF1">
    <property type="entry name" value="STAGE 0 SPORULATION PROTEIN A HOMOLOG"/>
    <property type="match status" value="1"/>
</dbReference>
<feature type="domain" description="HTH LytTR-type" evidence="5">
    <location>
        <begin position="148"/>
        <end position="236"/>
    </location>
</feature>
<dbReference type="InterPro" id="IPR001789">
    <property type="entry name" value="Sig_transdc_resp-reg_receiver"/>
</dbReference>
<keyword evidence="6" id="KW-0238">DNA-binding</keyword>
<dbReference type="PROSITE" id="PS50930">
    <property type="entry name" value="HTH_LYTTR"/>
    <property type="match status" value="1"/>
</dbReference>
<sequence length="253" mass="29491">MMGLNVLLCDDEQEAVSKFSTLIESCARKQQVNIELKCFPSGESLLYEFIESGLEIDILYLDIVMKKIDGMETAKRLRAAGCSSPIIFLTSCEDYVYDAFDVDAVQYLVKDRFTEEKFEQIFRKSAERTREPEQPVFVCEFGGVKTFIPIAEITYFEIWRRLVTVHYGGKTKKFYGNMEHLEQEFKTKYFVRCHRSYLVHLPFIAEFHRTQIVLKRGTCIPVGATHYNELCAAFSKYVTQMREKRSGEKPCYM</sequence>
<dbReference type="Gene3D" id="2.40.50.1020">
    <property type="entry name" value="LytTr DNA-binding domain"/>
    <property type="match status" value="1"/>
</dbReference>
<feature type="modified residue" description="4-aspartylphosphate" evidence="3">
    <location>
        <position position="62"/>
    </location>
</feature>
<gene>
    <name evidence="6" type="ORF">SAMN05216529_101491</name>
</gene>
<dbReference type="InterPro" id="IPR007492">
    <property type="entry name" value="LytTR_DNA-bd_dom"/>
</dbReference>
<evidence type="ECO:0000259" key="5">
    <source>
        <dbReference type="PROSITE" id="PS50930"/>
    </source>
</evidence>
<dbReference type="SMART" id="SM00850">
    <property type="entry name" value="LytTR"/>
    <property type="match status" value="1"/>
</dbReference>
<keyword evidence="7" id="KW-1185">Reference proteome</keyword>
<dbReference type="Pfam" id="PF04397">
    <property type="entry name" value="LytTR"/>
    <property type="match status" value="1"/>
</dbReference>
<proteinExistence type="predicted"/>
<evidence type="ECO:0000256" key="1">
    <source>
        <dbReference type="ARBA" id="ARBA00018672"/>
    </source>
</evidence>
<dbReference type="InterPro" id="IPR046947">
    <property type="entry name" value="LytR-like"/>
</dbReference>
<comment type="function">
    <text evidence="2">May play the central regulatory role in sporulation. It may be an element of the effector pathway responsible for the activation of sporulation genes in response to nutritional stress. Spo0A may act in concert with spo0H (a sigma factor) to control the expression of some genes that are critical to the sporulation process.</text>
</comment>
<name>A0A316A300_9FIRM</name>
<dbReference type="SUPFAM" id="SSF52172">
    <property type="entry name" value="CheY-like"/>
    <property type="match status" value="1"/>
</dbReference>
<dbReference type="AlphaFoldDB" id="A0A316A300"/>
<evidence type="ECO:0000313" key="6">
    <source>
        <dbReference type="EMBL" id="SUQ12594.1"/>
    </source>
</evidence>
<dbReference type="PROSITE" id="PS50110">
    <property type="entry name" value="RESPONSE_REGULATORY"/>
    <property type="match status" value="1"/>
</dbReference>
<accession>A0A316A300</accession>
<dbReference type="Gene3D" id="3.40.50.2300">
    <property type="match status" value="1"/>
</dbReference>
<dbReference type="Pfam" id="PF00072">
    <property type="entry name" value="Response_reg"/>
    <property type="match status" value="1"/>
</dbReference>
<dbReference type="Proteomes" id="UP000254051">
    <property type="component" value="Unassembled WGS sequence"/>
</dbReference>
<protein>
    <recommendedName>
        <fullName evidence="1">Stage 0 sporulation protein A homolog</fullName>
    </recommendedName>
</protein>
<dbReference type="PANTHER" id="PTHR37299">
    <property type="entry name" value="TRANSCRIPTIONAL REGULATOR-RELATED"/>
    <property type="match status" value="1"/>
</dbReference>
<evidence type="ECO:0000256" key="3">
    <source>
        <dbReference type="PROSITE-ProRule" id="PRU00169"/>
    </source>
</evidence>
<evidence type="ECO:0000259" key="4">
    <source>
        <dbReference type="PROSITE" id="PS50110"/>
    </source>
</evidence>
<dbReference type="InterPro" id="IPR011006">
    <property type="entry name" value="CheY-like_superfamily"/>
</dbReference>
<dbReference type="GO" id="GO:0003677">
    <property type="term" value="F:DNA binding"/>
    <property type="evidence" value="ECO:0007669"/>
    <property type="project" value="UniProtKB-KW"/>
</dbReference>
<dbReference type="GO" id="GO:0000156">
    <property type="term" value="F:phosphorelay response regulator activity"/>
    <property type="evidence" value="ECO:0007669"/>
    <property type="project" value="InterPro"/>
</dbReference>
<reference evidence="7" key="1">
    <citation type="submission" date="2017-07" db="EMBL/GenBank/DDBJ databases">
        <authorList>
            <person name="Varghese N."/>
            <person name="Submissions S."/>
        </authorList>
    </citation>
    <scope>NUCLEOTIDE SEQUENCE [LARGE SCALE GENOMIC DNA]</scope>
    <source>
        <strain evidence="7">NLAE-zl-C134</strain>
    </source>
</reference>
<dbReference type="EMBL" id="UHJJ01000001">
    <property type="protein sequence ID" value="SUQ12594.1"/>
    <property type="molecule type" value="Genomic_DNA"/>
</dbReference>
<evidence type="ECO:0000313" key="7">
    <source>
        <dbReference type="Proteomes" id="UP000254051"/>
    </source>
</evidence>
<organism evidence="6 7">
    <name type="scientific">Faecalicatena contorta</name>
    <dbReference type="NCBI Taxonomy" id="39482"/>
    <lineage>
        <taxon>Bacteria</taxon>
        <taxon>Bacillati</taxon>
        <taxon>Bacillota</taxon>
        <taxon>Clostridia</taxon>
        <taxon>Lachnospirales</taxon>
        <taxon>Lachnospiraceae</taxon>
        <taxon>Faecalicatena</taxon>
    </lineage>
</organism>
<dbReference type="SMART" id="SM00448">
    <property type="entry name" value="REC"/>
    <property type="match status" value="1"/>
</dbReference>
<keyword evidence="3" id="KW-0597">Phosphoprotein</keyword>
<feature type="domain" description="Response regulatory" evidence="4">
    <location>
        <begin position="5"/>
        <end position="125"/>
    </location>
</feature>